<dbReference type="Proteomes" id="UP001056778">
    <property type="component" value="Chromosome 1"/>
</dbReference>
<comment type="caution">
    <text evidence="1">The sequence shown here is derived from an EMBL/GenBank/DDBJ whole genome shotgun (WGS) entry which is preliminary data.</text>
</comment>
<accession>A0ACB9TVK3</accession>
<protein>
    <submittedName>
        <fullName evidence="1">Uncharacterized protein</fullName>
    </submittedName>
</protein>
<name>A0ACB9TVK3_HOLOL</name>
<sequence>MQELNEKVEKPKILGPKPNIASKPKHVPPVNLVKGQKINRDDVCKTNLPRQTNANNDFRHQQKEMSKDAQTSMDKNITGTEKIYDRHAIVTGSTIPLAENFQSYVHIQRPINFPCSITDTYGDSNQDYEKQNVSYSEYTSYYSEKCDKYKTTCESHKFDDNHKHPTSPSTVCCSILSNTSNDCCGIIVNAAKKELNGKTLTKVESTDSNSSDSGGFKDFVQLDISKTANQVISHQRKISQPEFLEKKNDYVKPYTHQRNSSQPDYISSEIRQPLIINKQTFVANAQALAQYLPQTEHKFLCKTSSTNIERPEDIRQVVSKLNVAQVSQMFNEKTEDNKTQSKPRQQIITQSQFQQSTKKIEELLSQRLEKERLMRKGQNCLVDGEGSQDIEHKMVLQKQINQKLHADLQQTVKHIQEIQSIELRLPQNRKWTERLKLVPNNLVDPILFCRFCLVRLKEVLNVTVSPNHKEFVNITSVNTTHQQCPVDNGDDDLRYNEKH</sequence>
<evidence type="ECO:0000313" key="1">
    <source>
        <dbReference type="EMBL" id="KAI4470993.1"/>
    </source>
</evidence>
<reference evidence="1" key="1">
    <citation type="submission" date="2022-04" db="EMBL/GenBank/DDBJ databases">
        <title>Chromosome-scale genome assembly of Holotrichia oblita Faldermann.</title>
        <authorList>
            <person name="Rongchong L."/>
        </authorList>
    </citation>
    <scope>NUCLEOTIDE SEQUENCE</scope>
    <source>
        <strain evidence="1">81SQS9</strain>
    </source>
</reference>
<dbReference type="EMBL" id="CM043015">
    <property type="protein sequence ID" value="KAI4470993.1"/>
    <property type="molecule type" value="Genomic_DNA"/>
</dbReference>
<evidence type="ECO:0000313" key="2">
    <source>
        <dbReference type="Proteomes" id="UP001056778"/>
    </source>
</evidence>
<proteinExistence type="predicted"/>
<keyword evidence="2" id="KW-1185">Reference proteome</keyword>
<gene>
    <name evidence="1" type="ORF">MML48_1g05352</name>
</gene>
<organism evidence="1 2">
    <name type="scientific">Holotrichia oblita</name>
    <name type="common">Chafer beetle</name>
    <dbReference type="NCBI Taxonomy" id="644536"/>
    <lineage>
        <taxon>Eukaryota</taxon>
        <taxon>Metazoa</taxon>
        <taxon>Ecdysozoa</taxon>
        <taxon>Arthropoda</taxon>
        <taxon>Hexapoda</taxon>
        <taxon>Insecta</taxon>
        <taxon>Pterygota</taxon>
        <taxon>Neoptera</taxon>
        <taxon>Endopterygota</taxon>
        <taxon>Coleoptera</taxon>
        <taxon>Polyphaga</taxon>
        <taxon>Scarabaeiformia</taxon>
        <taxon>Scarabaeidae</taxon>
        <taxon>Melolonthinae</taxon>
        <taxon>Holotrichia</taxon>
    </lineage>
</organism>